<dbReference type="Gene3D" id="3.40.50.300">
    <property type="entry name" value="P-loop containing nucleotide triphosphate hydrolases"/>
    <property type="match status" value="1"/>
</dbReference>
<comment type="caution">
    <text evidence="2">The sequence shown here is derived from an EMBL/GenBank/DDBJ whole genome shotgun (WGS) entry which is preliminary data.</text>
</comment>
<dbReference type="AlphaFoldDB" id="A0A0F3GKU4"/>
<dbReference type="InterPro" id="IPR049945">
    <property type="entry name" value="AAA_22"/>
</dbReference>
<organism evidence="2 3">
    <name type="scientific">Candidatus Magnetobacterium bavaricum</name>
    <dbReference type="NCBI Taxonomy" id="29290"/>
    <lineage>
        <taxon>Bacteria</taxon>
        <taxon>Pseudomonadati</taxon>
        <taxon>Nitrospirota</taxon>
        <taxon>Thermodesulfovibrionia</taxon>
        <taxon>Thermodesulfovibrionales</taxon>
        <taxon>Candidatus Magnetobacteriaceae</taxon>
        <taxon>Candidatus Magnetobacterium</taxon>
    </lineage>
</organism>
<dbReference type="PANTHER" id="PTHR35894">
    <property type="entry name" value="GENERAL SECRETION PATHWAY PROTEIN A-RELATED"/>
    <property type="match status" value="1"/>
</dbReference>
<dbReference type="Pfam" id="PF13401">
    <property type="entry name" value="AAA_22"/>
    <property type="match status" value="1"/>
</dbReference>
<dbReference type="PANTHER" id="PTHR35894:SF5">
    <property type="entry name" value="MU-LIKE PROPHAGE FLUMU DNA TRANSPOSITION PROTEIN B"/>
    <property type="match status" value="1"/>
</dbReference>
<evidence type="ECO:0000259" key="1">
    <source>
        <dbReference type="Pfam" id="PF13401"/>
    </source>
</evidence>
<proteinExistence type="predicted"/>
<dbReference type="SUPFAM" id="SSF52540">
    <property type="entry name" value="P-loop containing nucleoside triphosphate hydrolases"/>
    <property type="match status" value="1"/>
</dbReference>
<sequence>MAYIQDEQRINIANAINNNITRGKSVLLIGEYGVGKSFFIKNMFKDNVKAIWAESLYSYRYFLTDILSKSVIHINPKTKTRDQFFRTILKLKDVFIIIDEAAYLERKLLPFIKRIMDIPIPVIMVGLPTFEQRLANDYPDILSRLKTLRMKRLDVDDVIKATPNIDKDALEMIYGYAMGNMRKFIEVYYDCLDKMKSLKLERINTDIAYQFTEGGNT</sequence>
<dbReference type="EMBL" id="LACI01002288">
    <property type="protein sequence ID" value="KJU82516.1"/>
    <property type="molecule type" value="Genomic_DNA"/>
</dbReference>
<gene>
    <name evidence="2" type="ORF">MBAV_005290</name>
</gene>
<dbReference type="Proteomes" id="UP000033423">
    <property type="component" value="Unassembled WGS sequence"/>
</dbReference>
<dbReference type="InterPro" id="IPR027417">
    <property type="entry name" value="P-loop_NTPase"/>
</dbReference>
<keyword evidence="3" id="KW-1185">Reference proteome</keyword>
<evidence type="ECO:0000313" key="2">
    <source>
        <dbReference type="EMBL" id="KJU82516.1"/>
    </source>
</evidence>
<dbReference type="InterPro" id="IPR052026">
    <property type="entry name" value="ExeA_AAA_ATPase_DNA-bind"/>
</dbReference>
<accession>A0A0F3GKU4</accession>
<reference evidence="2 3" key="1">
    <citation type="submission" date="2015-02" db="EMBL/GenBank/DDBJ databases">
        <title>Single-cell genomics of uncultivated deep-branching MTB reveals a conserved set of magnetosome genes.</title>
        <authorList>
            <person name="Kolinko S."/>
            <person name="Richter M."/>
            <person name="Glockner F.O."/>
            <person name="Brachmann A."/>
            <person name="Schuler D."/>
        </authorList>
    </citation>
    <scope>NUCLEOTIDE SEQUENCE [LARGE SCALE GENOMIC DNA]</scope>
    <source>
        <strain evidence="2">TM-1</strain>
    </source>
</reference>
<feature type="domain" description="ORC1/DEAH AAA+ ATPase" evidence="1">
    <location>
        <begin position="23"/>
        <end position="134"/>
    </location>
</feature>
<evidence type="ECO:0000313" key="3">
    <source>
        <dbReference type="Proteomes" id="UP000033423"/>
    </source>
</evidence>
<protein>
    <submittedName>
        <fullName evidence="2">ATP/GTPase</fullName>
    </submittedName>
</protein>
<name>A0A0F3GKU4_9BACT</name>
<dbReference type="GO" id="GO:0016887">
    <property type="term" value="F:ATP hydrolysis activity"/>
    <property type="evidence" value="ECO:0007669"/>
    <property type="project" value="InterPro"/>
</dbReference>